<gene>
    <name evidence="2" type="ORF">E9232_002124</name>
</gene>
<name>A0ABU1JQ00_9PROT</name>
<feature type="chain" id="PRO_5045370957" evidence="1">
    <location>
        <begin position="27"/>
        <end position="186"/>
    </location>
</feature>
<dbReference type="EMBL" id="JAVDPW010000003">
    <property type="protein sequence ID" value="MDR6289609.1"/>
    <property type="molecule type" value="Genomic_DNA"/>
</dbReference>
<proteinExistence type="predicted"/>
<sequence>MIRRRLGRALLPALAAGLLLAQGAMAADDIRGWDGLTWGMTAAEVDAALPQAITLSPAWDFGPLYAERMQRDVVIGGIPFDVVPELARRDGRLVQILFERRPPIPGPAELQAFVNDLAARLGPAAENCTLETGLVTRLWHFPSTQVALTAVDFTADGSGRLQRLLLRYTAADRAPPSPCEQGKPRT</sequence>
<evidence type="ECO:0000256" key="1">
    <source>
        <dbReference type="SAM" id="SignalP"/>
    </source>
</evidence>
<feature type="signal peptide" evidence="1">
    <location>
        <begin position="1"/>
        <end position="26"/>
    </location>
</feature>
<keyword evidence="1" id="KW-0732">Signal</keyword>
<protein>
    <submittedName>
        <fullName evidence="2">Uncharacterized protein</fullName>
    </submittedName>
</protein>
<evidence type="ECO:0000313" key="2">
    <source>
        <dbReference type="EMBL" id="MDR6289609.1"/>
    </source>
</evidence>
<comment type="caution">
    <text evidence="2">The sequence shown here is derived from an EMBL/GenBank/DDBJ whole genome shotgun (WGS) entry which is preliminary data.</text>
</comment>
<accession>A0ABU1JQ00</accession>
<organism evidence="2 3">
    <name type="scientific">Inquilinus ginsengisoli</name>
    <dbReference type="NCBI Taxonomy" id="363840"/>
    <lineage>
        <taxon>Bacteria</taxon>
        <taxon>Pseudomonadati</taxon>
        <taxon>Pseudomonadota</taxon>
        <taxon>Alphaproteobacteria</taxon>
        <taxon>Rhodospirillales</taxon>
        <taxon>Rhodospirillaceae</taxon>
        <taxon>Inquilinus</taxon>
    </lineage>
</organism>
<evidence type="ECO:0000313" key="3">
    <source>
        <dbReference type="Proteomes" id="UP001262410"/>
    </source>
</evidence>
<dbReference type="Proteomes" id="UP001262410">
    <property type="component" value="Unassembled WGS sequence"/>
</dbReference>
<reference evidence="2 3" key="1">
    <citation type="submission" date="2023-07" db="EMBL/GenBank/DDBJ databases">
        <title>Sorghum-associated microbial communities from plants grown in Nebraska, USA.</title>
        <authorList>
            <person name="Schachtman D."/>
        </authorList>
    </citation>
    <scope>NUCLEOTIDE SEQUENCE [LARGE SCALE GENOMIC DNA]</scope>
    <source>
        <strain evidence="2 3">584</strain>
    </source>
</reference>
<dbReference type="RefSeq" id="WP_309793891.1">
    <property type="nucleotide sequence ID" value="NZ_JAVDPW010000003.1"/>
</dbReference>
<keyword evidence="3" id="KW-1185">Reference proteome</keyword>